<feature type="compositionally biased region" description="Low complexity" evidence="1">
    <location>
        <begin position="68"/>
        <end position="77"/>
    </location>
</feature>
<sequence>MKAALTAALPTLRPYLVPLMCVQNVSGPLQGHWNRVHAGRAVSQSPAAPARGPGKRPYTHVDPRLARLPEAPLPSSAGPLHPPRFRRSWRSCALRH</sequence>
<name>A0A5E7Y0T2_9SPHN</name>
<accession>A0A5E7Y0T2</accession>
<proteinExistence type="predicted"/>
<evidence type="ECO:0000256" key="1">
    <source>
        <dbReference type="SAM" id="MobiDB-lite"/>
    </source>
</evidence>
<organism evidence="2 3">
    <name type="scientific">Sphingomonas aurantiaca</name>
    <dbReference type="NCBI Taxonomy" id="185949"/>
    <lineage>
        <taxon>Bacteria</taxon>
        <taxon>Pseudomonadati</taxon>
        <taxon>Pseudomonadota</taxon>
        <taxon>Alphaproteobacteria</taxon>
        <taxon>Sphingomonadales</taxon>
        <taxon>Sphingomonadaceae</taxon>
        <taxon>Sphingomonas</taxon>
    </lineage>
</organism>
<dbReference type="AlphaFoldDB" id="A0A5E7Y0T2"/>
<protein>
    <submittedName>
        <fullName evidence="2">Uncharacterized protein</fullName>
    </submittedName>
</protein>
<dbReference type="Proteomes" id="UP000326857">
    <property type="component" value="Unassembled WGS sequence"/>
</dbReference>
<evidence type="ECO:0000313" key="2">
    <source>
        <dbReference type="EMBL" id="VVS98228.1"/>
    </source>
</evidence>
<gene>
    <name evidence="2" type="ORF">SPHINGO391_220019</name>
</gene>
<reference evidence="2 3" key="1">
    <citation type="submission" date="2019-09" db="EMBL/GenBank/DDBJ databases">
        <authorList>
            <person name="Dittami M. S."/>
        </authorList>
    </citation>
    <scope>NUCLEOTIDE SEQUENCE [LARGE SCALE GENOMIC DNA]</scope>
    <source>
        <strain evidence="2">SPHINGO391</strain>
    </source>
</reference>
<dbReference type="EMBL" id="CABVLI010000015">
    <property type="protein sequence ID" value="VVS98228.1"/>
    <property type="molecule type" value="Genomic_DNA"/>
</dbReference>
<evidence type="ECO:0000313" key="3">
    <source>
        <dbReference type="Proteomes" id="UP000326857"/>
    </source>
</evidence>
<feature type="compositionally biased region" description="Basic residues" evidence="1">
    <location>
        <begin position="83"/>
        <end position="96"/>
    </location>
</feature>
<feature type="region of interest" description="Disordered" evidence="1">
    <location>
        <begin position="40"/>
        <end position="96"/>
    </location>
</feature>